<comment type="caution">
    <text evidence="3">The sequence shown here is derived from an EMBL/GenBank/DDBJ whole genome shotgun (WGS) entry which is preliminary data.</text>
</comment>
<feature type="region of interest" description="Disordered" evidence="1">
    <location>
        <begin position="663"/>
        <end position="721"/>
    </location>
</feature>
<protein>
    <submittedName>
        <fullName evidence="3">Uncharacterized protein</fullName>
    </submittedName>
</protein>
<gene>
    <name evidence="4" type="ORF">BdWA1_003347</name>
    <name evidence="3" type="ORF">BdWA1_003859</name>
</gene>
<evidence type="ECO:0000256" key="1">
    <source>
        <dbReference type="SAM" id="MobiDB-lite"/>
    </source>
</evidence>
<evidence type="ECO:0000256" key="2">
    <source>
        <dbReference type="SAM" id="Phobius"/>
    </source>
</evidence>
<feature type="compositionally biased region" description="Basic and acidic residues" evidence="1">
    <location>
        <begin position="756"/>
        <end position="766"/>
    </location>
</feature>
<dbReference type="RefSeq" id="XP_067801890.1">
    <property type="nucleotide sequence ID" value="XM_067948359.1"/>
</dbReference>
<dbReference type="EMBL" id="JALLKP010000066">
    <property type="protein sequence ID" value="KAK2194672.1"/>
    <property type="molecule type" value="Genomic_DNA"/>
</dbReference>
<keyword evidence="2" id="KW-0472">Membrane</keyword>
<dbReference type="EMBL" id="JALLKP010000005">
    <property type="protein sequence ID" value="KAK2195047.1"/>
    <property type="molecule type" value="Genomic_DNA"/>
</dbReference>
<feature type="region of interest" description="Disordered" evidence="1">
    <location>
        <begin position="756"/>
        <end position="805"/>
    </location>
</feature>
<organism evidence="3 5">
    <name type="scientific">Babesia duncani</name>
    <dbReference type="NCBI Taxonomy" id="323732"/>
    <lineage>
        <taxon>Eukaryota</taxon>
        <taxon>Sar</taxon>
        <taxon>Alveolata</taxon>
        <taxon>Apicomplexa</taxon>
        <taxon>Aconoidasida</taxon>
        <taxon>Piroplasmida</taxon>
        <taxon>Babesiidae</taxon>
        <taxon>Babesia</taxon>
    </lineage>
</organism>
<dbReference type="KEGG" id="bdw:94337644"/>
<evidence type="ECO:0000313" key="3">
    <source>
        <dbReference type="EMBL" id="KAK2194672.1"/>
    </source>
</evidence>
<dbReference type="GeneID" id="94337644"/>
<reference evidence="3" key="1">
    <citation type="journal article" date="2023" name="Nat. Microbiol.">
        <title>Babesia duncani multi-omics identifies virulence factors and drug targets.</title>
        <authorList>
            <person name="Singh P."/>
            <person name="Lonardi S."/>
            <person name="Liang Q."/>
            <person name="Vydyam P."/>
            <person name="Khabirova E."/>
            <person name="Fang T."/>
            <person name="Gihaz S."/>
            <person name="Thekkiniath J."/>
            <person name="Munshi M."/>
            <person name="Abel S."/>
            <person name="Ciampossin L."/>
            <person name="Batugedara G."/>
            <person name="Gupta M."/>
            <person name="Lu X.M."/>
            <person name="Lenz T."/>
            <person name="Chakravarty S."/>
            <person name="Cornillot E."/>
            <person name="Hu Y."/>
            <person name="Ma W."/>
            <person name="Gonzalez L.M."/>
            <person name="Sanchez S."/>
            <person name="Estrada K."/>
            <person name="Sanchez-Flores A."/>
            <person name="Montero E."/>
            <person name="Harb O.S."/>
            <person name="Le Roch K.G."/>
            <person name="Mamoun C.B."/>
        </authorList>
    </citation>
    <scope>NUCLEOTIDE SEQUENCE</scope>
    <source>
        <strain evidence="3">WA1</strain>
    </source>
</reference>
<keyword evidence="5" id="KW-1185">Reference proteome</keyword>
<evidence type="ECO:0000313" key="5">
    <source>
        <dbReference type="Proteomes" id="UP001214638"/>
    </source>
</evidence>
<accession>A0AAD9PHN6</accession>
<dbReference type="AlphaFoldDB" id="A0AAD9PHN6"/>
<sequence length="913" mass="105547">MEYQLRNRHLISCKNAFILCIFYLCYISIVYAEGREYSLNGESPSGQQVHEKNKGNIDVDLKGNINAWRHFSGCNDLGYKHFYRVITDPNDASKIIKVSQFLDENQKRDLKRLRCNIIRACSDQNVIGLQVEEIKCAFINGDGKKEFKGDFSQIRSSIVKIEDADGPLLPIQTSGWSGWSPCDSAGIMIKSKTNIHEVGYVPDYEDNHSILGESRRQEYESVVDEHGKPSVDRGILRVEFECKKCDVAEHDNSGFQTQVTTPVKGASSLSGGQIHDLEANSRITNVASELYNRSLSDVRNTSEVVQGQTNTIDQELFPLKVDPWSMWSRCDSYGIRSRRRWIVYNKDNEPDFRASTRIVSLEVRKQLASIYINSMPIKKPNENIIREWDSEMCDFEKFRGRFTEDLEEAFTKEFEKETYLRMVSGDGIIPRLSEADKAQRWANAIATILEKYLKRTEQYKMLGEYALFIERTQLARRWAVFGAIVFAEEEKKTETAKLWADFVAGITKQLWDKIVEAAKRKEAVELRRCVELATTWDALRLRILTDYRRMNHYTNRLVELKTRKIQGRIEPTTEREEEAIRQAAADEDKILADLETKDLCNEVDPRIWVQFAAMMSTEWRMRALDASRRGDDVTFRISVRHSRKWEAFEKNVLVQIAAKKRAEQARTQRMPEHESEAKQIIEQTPEHKKEECKEAELESQKKAEVKSEEAEVESQEEKIKTTEEAKMLAKRDMEFMKLAEESRKAEENRQVAIQRERTRMQAEVEKAKKKKAKVAEAKDKAEQVRDTTIRPPVSSIPREEQQQPKVLIVEPDVVNHHDSETISYVPLKKEPIDHIISEYVGRSETEADKEIENAIDAIKKSGLEIKKILEAAEARRLANPGERYTLTEDEMKRLDEIQEQIAVDKARAFADDD</sequence>
<dbReference type="Proteomes" id="UP001214638">
    <property type="component" value="Unassembled WGS sequence"/>
</dbReference>
<keyword evidence="2" id="KW-1133">Transmembrane helix</keyword>
<proteinExistence type="predicted"/>
<keyword evidence="2" id="KW-0812">Transmembrane</keyword>
<evidence type="ECO:0000313" key="4">
    <source>
        <dbReference type="EMBL" id="KAK2195047.1"/>
    </source>
</evidence>
<name>A0AAD9PHN6_9APIC</name>
<feature type="transmembrane region" description="Helical" evidence="2">
    <location>
        <begin position="12"/>
        <end position="32"/>
    </location>
</feature>
<feature type="compositionally biased region" description="Basic and acidic residues" evidence="1">
    <location>
        <begin position="773"/>
        <end position="788"/>
    </location>
</feature>